<proteinExistence type="predicted"/>
<evidence type="ECO:0000313" key="6">
    <source>
        <dbReference type="Proteomes" id="UP000694845"/>
    </source>
</evidence>
<name>A0A8B7Y9Z8_ACAPL</name>
<dbReference type="SUPFAM" id="SSF48726">
    <property type="entry name" value="Immunoglobulin"/>
    <property type="match status" value="3"/>
</dbReference>
<dbReference type="RefSeq" id="XP_022088521.1">
    <property type="nucleotide sequence ID" value="XM_022232829.1"/>
</dbReference>
<dbReference type="InterPro" id="IPR036116">
    <property type="entry name" value="FN3_sf"/>
</dbReference>
<accession>A0A8B7Y9Z8</accession>
<sequence>MQLAGPRGFTGTVRKTEPVRWTLLPVACLLLLLIADPSRAENEDTSLKPSIPPKKDHQQPRHDMFVVGSTAIIETEQSQACAKRTQNSPLFVRDFKRCLLSTAASQGAERIARSVIGVGSTTVPETKNSLHCLGISEVPEKFWKCMRKIRKSTTTIAPGMPWFNSIDAHTLLSKFVGDTAVLRCTVENKGDRDVSWMRTGPHADVIFVGDAMFHSDSKYKIETDNNRTFHLRIERLTRADNGTYACIVNTKPPISWNVSLQIVSVATVKDVQQVSPTVAENKKRMFVFNESDIVELKCIGEGIPAAGLTWIGPTGERMGYTTLRIDGINRTQDGDYRCEADNGLNDVPDVRFVTIKVNYMPEIRLYQTDVEIRKAVGGYVKMICRADASPRVTFTWRKDGVLVPPSSRITNRQQQTMIHISCDVDTSSLVIVSIEPHHYGVYTCEATNLLGTAQANITLNGKPLSPTIISDSVGTRKHTFKLTWLQPSNQPPNHPGTIPVNYYKVMYRGWWRQSTKDRKKVFSLDDEANMLEEIIYPDPNKVRQICSLHDLRPNATYALQLYAVNDQGESDPVNFTFYTALARADYNGTEDEVTTSNEDATGPLPMQPKNQNLEPIRGERIWTPPDSAAPQSTPSMAMVLTMSISLVMGLHCREVYK</sequence>
<dbReference type="KEGG" id="aplc:110978113"/>
<dbReference type="Proteomes" id="UP000694845">
    <property type="component" value="Unplaced"/>
</dbReference>
<dbReference type="SMART" id="SM00408">
    <property type="entry name" value="IGc2"/>
    <property type="match status" value="3"/>
</dbReference>
<keyword evidence="1" id="KW-0393">Immunoglobulin domain</keyword>
<evidence type="ECO:0000256" key="3">
    <source>
        <dbReference type="SAM" id="SignalP"/>
    </source>
</evidence>
<keyword evidence="3" id="KW-0732">Signal</keyword>
<dbReference type="AlphaFoldDB" id="A0A8B7Y9Z8"/>
<feature type="domain" description="Ig-like" evidence="4">
    <location>
        <begin position="161"/>
        <end position="259"/>
    </location>
</feature>
<dbReference type="SMART" id="SM00406">
    <property type="entry name" value="IGv"/>
    <property type="match status" value="1"/>
</dbReference>
<feature type="chain" id="PRO_5034812797" evidence="3">
    <location>
        <begin position="41"/>
        <end position="657"/>
    </location>
</feature>
<dbReference type="InterPro" id="IPR036179">
    <property type="entry name" value="Ig-like_dom_sf"/>
</dbReference>
<dbReference type="CDD" id="cd00063">
    <property type="entry name" value="FN3"/>
    <property type="match status" value="1"/>
</dbReference>
<evidence type="ECO:0000313" key="7">
    <source>
        <dbReference type="RefSeq" id="XP_022088521.1"/>
    </source>
</evidence>
<dbReference type="InterPro" id="IPR003599">
    <property type="entry name" value="Ig_sub"/>
</dbReference>
<dbReference type="SMART" id="SM00060">
    <property type="entry name" value="FN3"/>
    <property type="match status" value="1"/>
</dbReference>
<dbReference type="GO" id="GO:0070593">
    <property type="term" value="P:dendrite self-avoidance"/>
    <property type="evidence" value="ECO:0007669"/>
    <property type="project" value="TreeGrafter"/>
</dbReference>
<dbReference type="GeneID" id="110978113"/>
<dbReference type="GO" id="GO:0030424">
    <property type="term" value="C:axon"/>
    <property type="evidence" value="ECO:0007669"/>
    <property type="project" value="TreeGrafter"/>
</dbReference>
<dbReference type="PROSITE" id="PS50853">
    <property type="entry name" value="FN3"/>
    <property type="match status" value="1"/>
</dbReference>
<dbReference type="InterPro" id="IPR013106">
    <property type="entry name" value="Ig_V-set"/>
</dbReference>
<dbReference type="PANTHER" id="PTHR10075">
    <property type="entry name" value="BASIGIN RELATED"/>
    <property type="match status" value="1"/>
</dbReference>
<dbReference type="PROSITE" id="PS50835">
    <property type="entry name" value="IG_LIKE"/>
    <property type="match status" value="3"/>
</dbReference>
<evidence type="ECO:0000256" key="2">
    <source>
        <dbReference type="SAM" id="MobiDB-lite"/>
    </source>
</evidence>
<feature type="domain" description="Ig-like" evidence="4">
    <location>
        <begin position="361"/>
        <end position="458"/>
    </location>
</feature>
<reference evidence="7" key="1">
    <citation type="submission" date="2025-08" db="UniProtKB">
        <authorList>
            <consortium name="RefSeq"/>
        </authorList>
    </citation>
    <scope>IDENTIFICATION</scope>
</reference>
<dbReference type="GO" id="GO:0098632">
    <property type="term" value="F:cell-cell adhesion mediator activity"/>
    <property type="evidence" value="ECO:0007669"/>
    <property type="project" value="TreeGrafter"/>
</dbReference>
<organism evidence="6 7">
    <name type="scientific">Acanthaster planci</name>
    <name type="common">Crown-of-thorns starfish</name>
    <dbReference type="NCBI Taxonomy" id="133434"/>
    <lineage>
        <taxon>Eukaryota</taxon>
        <taxon>Metazoa</taxon>
        <taxon>Echinodermata</taxon>
        <taxon>Eleutherozoa</taxon>
        <taxon>Asterozoa</taxon>
        <taxon>Asteroidea</taxon>
        <taxon>Valvatacea</taxon>
        <taxon>Valvatida</taxon>
        <taxon>Acanthasteridae</taxon>
        <taxon>Acanthaster</taxon>
    </lineage>
</organism>
<dbReference type="SMART" id="SM00409">
    <property type="entry name" value="IG"/>
    <property type="match status" value="3"/>
</dbReference>
<feature type="domain" description="Ig-like" evidence="4">
    <location>
        <begin position="276"/>
        <end position="354"/>
    </location>
</feature>
<dbReference type="OrthoDB" id="6159398at2759"/>
<dbReference type="InterPro" id="IPR003961">
    <property type="entry name" value="FN3_dom"/>
</dbReference>
<dbReference type="InterPro" id="IPR003598">
    <property type="entry name" value="Ig_sub2"/>
</dbReference>
<feature type="signal peptide" evidence="3">
    <location>
        <begin position="1"/>
        <end position="40"/>
    </location>
</feature>
<evidence type="ECO:0000259" key="4">
    <source>
        <dbReference type="PROSITE" id="PS50835"/>
    </source>
</evidence>
<dbReference type="GO" id="GO:0007156">
    <property type="term" value="P:homophilic cell adhesion via plasma membrane adhesion molecules"/>
    <property type="evidence" value="ECO:0007669"/>
    <property type="project" value="TreeGrafter"/>
</dbReference>
<dbReference type="GO" id="GO:0005886">
    <property type="term" value="C:plasma membrane"/>
    <property type="evidence" value="ECO:0007669"/>
    <property type="project" value="TreeGrafter"/>
</dbReference>
<dbReference type="SUPFAM" id="SSF49265">
    <property type="entry name" value="Fibronectin type III"/>
    <property type="match status" value="1"/>
</dbReference>
<dbReference type="Pfam" id="PF07686">
    <property type="entry name" value="V-set"/>
    <property type="match status" value="1"/>
</dbReference>
<feature type="domain" description="Fibronectin type-III" evidence="5">
    <location>
        <begin position="462"/>
        <end position="584"/>
    </location>
</feature>
<gene>
    <name evidence="7" type="primary">LOC110978113</name>
</gene>
<dbReference type="Gene3D" id="2.60.40.10">
    <property type="entry name" value="Immunoglobulins"/>
    <property type="match status" value="4"/>
</dbReference>
<dbReference type="Pfam" id="PF13927">
    <property type="entry name" value="Ig_3"/>
    <property type="match status" value="1"/>
</dbReference>
<feature type="region of interest" description="Disordered" evidence="2">
    <location>
        <begin position="589"/>
        <end position="611"/>
    </location>
</feature>
<dbReference type="InterPro" id="IPR007110">
    <property type="entry name" value="Ig-like_dom"/>
</dbReference>
<evidence type="ECO:0000256" key="1">
    <source>
        <dbReference type="ARBA" id="ARBA00023319"/>
    </source>
</evidence>
<dbReference type="GO" id="GO:0007411">
    <property type="term" value="P:axon guidance"/>
    <property type="evidence" value="ECO:0007669"/>
    <property type="project" value="TreeGrafter"/>
</dbReference>
<protein>
    <submittedName>
        <fullName evidence="7">Roundabout homolog 1-like isoform X1</fullName>
    </submittedName>
</protein>
<keyword evidence="6" id="KW-1185">Reference proteome</keyword>
<dbReference type="InterPro" id="IPR013783">
    <property type="entry name" value="Ig-like_fold"/>
</dbReference>
<dbReference type="PANTHER" id="PTHR10075:SF100">
    <property type="entry name" value="FASCICLIN-2"/>
    <property type="match status" value="1"/>
</dbReference>
<evidence type="ECO:0000259" key="5">
    <source>
        <dbReference type="PROSITE" id="PS50853"/>
    </source>
</evidence>